<dbReference type="AlphaFoldDB" id="A0A059C0E3"/>
<name>A0A059C0E3_EUCGR</name>
<organism evidence="1">
    <name type="scientific">Eucalyptus grandis</name>
    <name type="common">Flooded gum</name>
    <dbReference type="NCBI Taxonomy" id="71139"/>
    <lineage>
        <taxon>Eukaryota</taxon>
        <taxon>Viridiplantae</taxon>
        <taxon>Streptophyta</taxon>
        <taxon>Embryophyta</taxon>
        <taxon>Tracheophyta</taxon>
        <taxon>Spermatophyta</taxon>
        <taxon>Magnoliopsida</taxon>
        <taxon>eudicotyledons</taxon>
        <taxon>Gunneridae</taxon>
        <taxon>Pentapetalae</taxon>
        <taxon>rosids</taxon>
        <taxon>malvids</taxon>
        <taxon>Myrtales</taxon>
        <taxon>Myrtaceae</taxon>
        <taxon>Myrtoideae</taxon>
        <taxon>Eucalypteae</taxon>
        <taxon>Eucalyptus</taxon>
    </lineage>
</organism>
<sequence length="112" mass="12073">MEMNDMADQTCIGFLSSGSTHLELQSRKRPYARPLEPAHDVRVPPEVLGEEGVLVAKISATSTSGTKVVDCLGNIRAMLHNVDKNLALASIKTDGIGNKPNRPRSLTVVYTA</sequence>
<gene>
    <name evidence="1" type="ORF">EUGRSUZ_E00202</name>
</gene>
<proteinExistence type="predicted"/>
<dbReference type="EMBL" id="KK198757">
    <property type="protein sequence ID" value="KCW71686.1"/>
    <property type="molecule type" value="Genomic_DNA"/>
</dbReference>
<dbReference type="Gramene" id="KCW71686">
    <property type="protein sequence ID" value="KCW71686"/>
    <property type="gene ID" value="EUGRSUZ_E00202"/>
</dbReference>
<dbReference type="InParanoid" id="A0A059C0E3"/>
<protein>
    <submittedName>
        <fullName evidence="1">Uncharacterized protein</fullName>
    </submittedName>
</protein>
<accession>A0A059C0E3</accession>
<evidence type="ECO:0000313" key="1">
    <source>
        <dbReference type="EMBL" id="KCW71686.1"/>
    </source>
</evidence>
<reference evidence="1" key="1">
    <citation type="submission" date="2013-07" db="EMBL/GenBank/DDBJ databases">
        <title>The genome of Eucalyptus grandis.</title>
        <authorList>
            <person name="Schmutz J."/>
            <person name="Hayes R."/>
            <person name="Myburg A."/>
            <person name="Tuskan G."/>
            <person name="Grattapaglia D."/>
            <person name="Rokhsar D.S."/>
        </authorList>
    </citation>
    <scope>NUCLEOTIDE SEQUENCE</scope>
    <source>
        <tissue evidence="1">Leaf extractions</tissue>
    </source>
</reference>